<reference evidence="1 2" key="1">
    <citation type="submission" date="2014-07" db="EMBL/GenBank/DDBJ databases">
        <title>Draft Genome Sequence of Gephyronic Acid Producer, Cystobacter violaceus Strain Cb vi76.</title>
        <authorList>
            <person name="Stevens D.C."/>
            <person name="Young J."/>
            <person name="Carmichael R."/>
            <person name="Tan J."/>
            <person name="Taylor R.E."/>
        </authorList>
    </citation>
    <scope>NUCLEOTIDE SEQUENCE [LARGE SCALE GENOMIC DNA]</scope>
    <source>
        <strain evidence="1 2">Cb vi76</strain>
    </source>
</reference>
<dbReference type="Pfam" id="PF09535">
    <property type="entry name" value="Gmx_para_CXXCG"/>
    <property type="match status" value="1"/>
</dbReference>
<evidence type="ECO:0000313" key="2">
    <source>
        <dbReference type="Proteomes" id="UP000028547"/>
    </source>
</evidence>
<dbReference type="AlphaFoldDB" id="A0A084SEG7"/>
<name>A0A084SEG7_9BACT</name>
<organism evidence="1 2">
    <name type="scientific">Archangium violaceum Cb vi76</name>
    <dbReference type="NCBI Taxonomy" id="1406225"/>
    <lineage>
        <taxon>Bacteria</taxon>
        <taxon>Pseudomonadati</taxon>
        <taxon>Myxococcota</taxon>
        <taxon>Myxococcia</taxon>
        <taxon>Myxococcales</taxon>
        <taxon>Cystobacterineae</taxon>
        <taxon>Archangiaceae</taxon>
        <taxon>Archangium</taxon>
    </lineage>
</organism>
<dbReference type="Proteomes" id="UP000028547">
    <property type="component" value="Unassembled WGS sequence"/>
</dbReference>
<proteinExistence type="predicted"/>
<accession>A0A084SEG7</accession>
<protein>
    <recommendedName>
        <fullName evidence="3">Double-CXXCG motif protein</fullName>
    </recommendedName>
</protein>
<comment type="caution">
    <text evidence="1">The sequence shown here is derived from an EMBL/GenBank/DDBJ whole genome shotgun (WGS) entry which is preliminary data.</text>
</comment>
<gene>
    <name evidence="1" type="ORF">Q664_51665</name>
</gene>
<evidence type="ECO:0000313" key="1">
    <source>
        <dbReference type="EMBL" id="KFA86852.1"/>
    </source>
</evidence>
<dbReference type="InterPro" id="IPR011750">
    <property type="entry name" value="Gmx_para_CXXCG"/>
</dbReference>
<dbReference type="EMBL" id="JPMI01000423">
    <property type="protein sequence ID" value="KFA86852.1"/>
    <property type="molecule type" value="Genomic_DNA"/>
</dbReference>
<dbReference type="NCBIfam" id="TIGR02264">
    <property type="entry name" value="gmx_para_CXXCG"/>
    <property type="match status" value="1"/>
</dbReference>
<evidence type="ECO:0008006" key="3">
    <source>
        <dbReference type="Google" id="ProtNLM"/>
    </source>
</evidence>
<sequence length="240" mass="26538">MRYFKIEEDRAAGYTGYIDGTHKWGLPGIICPACKAIWSSGSKAYPSVDLTPVESLADFEEARPEPVDEYDRLCGLIRPLLPPGAMLEPGAGFGPIEGKAQGRFGQFVSPVPWVLLIQREALEKLHAEGLRGLKGCPTSLRFRQRASPDLLELEILPVGKVHPHCLPSNRKPPCARCGHHRVPLPAEPLLDAFTLPSHLDLFRLEDYSSVIVSTERFADACKRLGLDGVVFRPLPTRSHE</sequence>
<dbReference type="RefSeq" id="WP_043414297.1">
    <property type="nucleotide sequence ID" value="NZ_JPMI01000423.1"/>
</dbReference>